<dbReference type="SUPFAM" id="SSF75217">
    <property type="entry name" value="alpha/beta knot"/>
    <property type="match status" value="1"/>
</dbReference>
<keyword evidence="6" id="KW-1185">Reference proteome</keyword>
<dbReference type="InterPro" id="IPR029026">
    <property type="entry name" value="tRNA_m1G_MTases_N"/>
</dbReference>
<dbReference type="SUPFAM" id="SSF55315">
    <property type="entry name" value="L30e-like"/>
    <property type="match status" value="1"/>
</dbReference>
<evidence type="ECO:0000256" key="2">
    <source>
        <dbReference type="ARBA" id="ARBA00022679"/>
    </source>
</evidence>
<evidence type="ECO:0000259" key="3">
    <source>
        <dbReference type="Pfam" id="PF00588"/>
    </source>
</evidence>
<dbReference type="GO" id="GO:0006396">
    <property type="term" value="P:RNA processing"/>
    <property type="evidence" value="ECO:0007669"/>
    <property type="project" value="InterPro"/>
</dbReference>
<dbReference type="GO" id="GO:0003723">
    <property type="term" value="F:RNA binding"/>
    <property type="evidence" value="ECO:0007669"/>
    <property type="project" value="InterPro"/>
</dbReference>
<reference evidence="6" key="1">
    <citation type="submission" date="2019-04" db="EMBL/GenBank/DDBJ databases">
        <title>Nocardioides xinjiangensis sp. nov.</title>
        <authorList>
            <person name="Liu S."/>
        </authorList>
    </citation>
    <scope>NUCLEOTIDE SEQUENCE [LARGE SCALE GENOMIC DNA]</scope>
    <source>
        <strain evidence="6">18</strain>
    </source>
</reference>
<dbReference type="InterPro" id="IPR029028">
    <property type="entry name" value="Alpha/beta_knot_MTases"/>
</dbReference>
<dbReference type="InterPro" id="IPR054578">
    <property type="entry name" value="SpoU_sub_bind-like_N"/>
</dbReference>
<feature type="domain" description="tRNA/rRNA methyltransferase SpoU type" evidence="3">
    <location>
        <begin position="121"/>
        <end position="262"/>
    </location>
</feature>
<dbReference type="OrthoDB" id="9785673at2"/>
<comment type="caution">
    <text evidence="5">The sequence shown here is derived from an EMBL/GenBank/DDBJ whole genome shotgun (WGS) entry which is preliminary data.</text>
</comment>
<evidence type="ECO:0000259" key="4">
    <source>
        <dbReference type="Pfam" id="PF22655"/>
    </source>
</evidence>
<dbReference type="InterPro" id="IPR051259">
    <property type="entry name" value="rRNA_Methyltransferase"/>
</dbReference>
<dbReference type="Gene3D" id="3.40.1280.10">
    <property type="match status" value="1"/>
</dbReference>
<dbReference type="Proteomes" id="UP000308760">
    <property type="component" value="Unassembled WGS sequence"/>
</dbReference>
<protein>
    <submittedName>
        <fullName evidence="5">RNA methyltransferase</fullName>
    </submittedName>
</protein>
<dbReference type="PANTHER" id="PTHR43191:SF2">
    <property type="entry name" value="RRNA METHYLTRANSFERASE 3, MITOCHONDRIAL"/>
    <property type="match status" value="1"/>
</dbReference>
<name>A0A4S8QF83_9ACTN</name>
<reference evidence="5 6" key="2">
    <citation type="submission" date="2019-05" db="EMBL/GenBank/DDBJ databases">
        <title>Glycomyces buryatensis sp. nov.</title>
        <authorList>
            <person name="Nikitina E."/>
        </authorList>
    </citation>
    <scope>NUCLEOTIDE SEQUENCE [LARGE SCALE GENOMIC DNA]</scope>
    <source>
        <strain evidence="5 6">18</strain>
    </source>
</reference>
<dbReference type="Pfam" id="PF22655">
    <property type="entry name" value="SpoU_sub_bind_like"/>
    <property type="match status" value="1"/>
</dbReference>
<feature type="domain" description="SpoU L30e-like N-terminal" evidence="4">
    <location>
        <begin position="11"/>
        <end position="100"/>
    </location>
</feature>
<keyword evidence="1 5" id="KW-0489">Methyltransferase</keyword>
<gene>
    <name evidence="5" type="ORF">FAB82_03490</name>
</gene>
<dbReference type="RefSeq" id="WP_136533161.1">
    <property type="nucleotide sequence ID" value="NZ_STGY01000009.1"/>
</dbReference>
<dbReference type="AlphaFoldDB" id="A0A4S8QF83"/>
<dbReference type="EMBL" id="STGY01000009">
    <property type="protein sequence ID" value="THV43030.1"/>
    <property type="molecule type" value="Genomic_DNA"/>
</dbReference>
<dbReference type="GO" id="GO:0032259">
    <property type="term" value="P:methylation"/>
    <property type="evidence" value="ECO:0007669"/>
    <property type="project" value="UniProtKB-KW"/>
</dbReference>
<dbReference type="InterPro" id="IPR029064">
    <property type="entry name" value="Ribosomal_eL30-like_sf"/>
</dbReference>
<proteinExistence type="predicted"/>
<dbReference type="GO" id="GO:0008173">
    <property type="term" value="F:RNA methyltransferase activity"/>
    <property type="evidence" value="ECO:0007669"/>
    <property type="project" value="InterPro"/>
</dbReference>
<dbReference type="Gene3D" id="3.30.1330.30">
    <property type="match status" value="1"/>
</dbReference>
<dbReference type="PANTHER" id="PTHR43191">
    <property type="entry name" value="RRNA METHYLTRANSFERASE 3"/>
    <property type="match status" value="1"/>
</dbReference>
<dbReference type="Pfam" id="PF00588">
    <property type="entry name" value="SpoU_methylase"/>
    <property type="match status" value="1"/>
</dbReference>
<evidence type="ECO:0000256" key="1">
    <source>
        <dbReference type="ARBA" id="ARBA00022603"/>
    </source>
</evidence>
<organism evidence="5 6">
    <name type="scientific">Glycomyces buryatensis</name>
    <dbReference type="NCBI Taxonomy" id="2570927"/>
    <lineage>
        <taxon>Bacteria</taxon>
        <taxon>Bacillati</taxon>
        <taxon>Actinomycetota</taxon>
        <taxon>Actinomycetes</taxon>
        <taxon>Glycomycetales</taxon>
        <taxon>Glycomycetaceae</taxon>
        <taxon>Glycomyces</taxon>
    </lineage>
</organism>
<dbReference type="InterPro" id="IPR001537">
    <property type="entry name" value="SpoU_MeTrfase"/>
</dbReference>
<evidence type="ECO:0000313" key="5">
    <source>
        <dbReference type="EMBL" id="THV43030.1"/>
    </source>
</evidence>
<keyword evidence="2 5" id="KW-0808">Transferase</keyword>
<evidence type="ECO:0000313" key="6">
    <source>
        <dbReference type="Proteomes" id="UP000308760"/>
    </source>
</evidence>
<sequence>MGKVLRVSARNARFQQWEALLTNRKKRNQAGGFLVQGVRPIDLALEHGWTFQDVLFDADRRLSDWARGVLDASGGQHYAVARELMAELGEKESDAPELLAVVSMPDVSLRRIKAGPGFLGIAFDRPGSPGNLGSLLRSADAFSADVVITTGHGADPFDPRSVRASTGSLFSTRVAHADRPQDVAAWITGQAGAPVRMVGTDEHGENELAATDLTGPTLLVLGRETDGMSRAWHDTVDVTARIPIGGAASSLNAAAAGSIALYEAARQRSGRA</sequence>
<accession>A0A4S8QF83</accession>